<feature type="compositionally biased region" description="Polar residues" evidence="1">
    <location>
        <begin position="103"/>
        <end position="112"/>
    </location>
</feature>
<evidence type="ECO:0000256" key="1">
    <source>
        <dbReference type="SAM" id="MobiDB-lite"/>
    </source>
</evidence>
<evidence type="ECO:0000313" key="3">
    <source>
        <dbReference type="Proteomes" id="UP000470384"/>
    </source>
</evidence>
<dbReference type="OrthoDB" id="9918557at2"/>
<dbReference type="RefSeq" id="WP_027839591.1">
    <property type="nucleotide sequence ID" value="NZ_BMHN01000001.1"/>
</dbReference>
<keyword evidence="3" id="KW-1185">Reference proteome</keyword>
<reference evidence="2 3" key="1">
    <citation type="journal article" date="2016" name="Int. J. Syst. Evol. Microbiol.">
        <title>Pyruvatibacter mobilis gen. nov., sp. nov., a marine bacterium from the culture broth of Picochlorum sp. 122.</title>
        <authorList>
            <person name="Wang G."/>
            <person name="Tang M."/>
            <person name="Wu H."/>
            <person name="Dai S."/>
            <person name="Li T."/>
            <person name="Chen C."/>
            <person name="He H."/>
            <person name="Fan J."/>
            <person name="Xiang W."/>
            <person name="Li X."/>
        </authorList>
    </citation>
    <scope>NUCLEOTIDE SEQUENCE [LARGE SCALE GENOMIC DNA]</scope>
    <source>
        <strain evidence="2 3">GYP-11</strain>
    </source>
</reference>
<feature type="compositionally biased region" description="Basic and acidic residues" evidence="1">
    <location>
        <begin position="59"/>
        <end position="101"/>
    </location>
</feature>
<proteinExistence type="predicted"/>
<comment type="caution">
    <text evidence="2">The sequence shown here is derived from an EMBL/GenBank/DDBJ whole genome shotgun (WGS) entry which is preliminary data.</text>
</comment>
<organism evidence="2 3">
    <name type="scientific">Pyruvatibacter mobilis</name>
    <dbReference type="NCBI Taxonomy" id="1712261"/>
    <lineage>
        <taxon>Bacteria</taxon>
        <taxon>Pseudomonadati</taxon>
        <taxon>Pseudomonadota</taxon>
        <taxon>Alphaproteobacteria</taxon>
        <taxon>Hyphomicrobiales</taxon>
        <taxon>Parvibaculaceae</taxon>
        <taxon>Pyruvatibacter</taxon>
    </lineage>
</organism>
<evidence type="ECO:0000313" key="2">
    <source>
        <dbReference type="EMBL" id="NBG94219.1"/>
    </source>
</evidence>
<dbReference type="Proteomes" id="UP000470384">
    <property type="component" value="Unassembled WGS sequence"/>
</dbReference>
<sequence length="119" mass="13147">MALPISASLISAQAQAYVSPKNARPYAPPQVEKLAARGSSNAVQVEISAEARQAQQTRQDTRQADETRRQDDARKADEQRRSARDFAREAPLRGFEARDGQENAGTRNTRPGTTLDIRI</sequence>
<gene>
    <name evidence="2" type="ORF">GTQ45_00570</name>
</gene>
<protein>
    <submittedName>
        <fullName evidence="2">Uncharacterized protein</fullName>
    </submittedName>
</protein>
<name>A0A845Q7B9_9HYPH</name>
<dbReference type="GeneID" id="300656275"/>
<dbReference type="EMBL" id="WXYQ01000001">
    <property type="protein sequence ID" value="NBG94219.1"/>
    <property type="molecule type" value="Genomic_DNA"/>
</dbReference>
<accession>A0A845Q7B9</accession>
<dbReference type="AlphaFoldDB" id="A0A845Q7B9"/>
<feature type="region of interest" description="Disordered" evidence="1">
    <location>
        <begin position="35"/>
        <end position="119"/>
    </location>
</feature>